<proteinExistence type="predicted"/>
<reference evidence="1" key="1">
    <citation type="submission" date="2018-02" db="EMBL/GenBank/DDBJ databases">
        <title>Rhizophora mucronata_Transcriptome.</title>
        <authorList>
            <person name="Meera S.P."/>
            <person name="Sreeshan A."/>
            <person name="Augustine A."/>
        </authorList>
    </citation>
    <scope>NUCLEOTIDE SEQUENCE</scope>
    <source>
        <tissue evidence="1">Leaf</tissue>
    </source>
</reference>
<accession>A0A2P2QXU6</accession>
<sequence length="13" mass="1593">MEFELCPGFMYIL</sequence>
<name>A0A2P2QXU6_RHIMU</name>
<organism evidence="1">
    <name type="scientific">Rhizophora mucronata</name>
    <name type="common">Asiatic mangrove</name>
    <dbReference type="NCBI Taxonomy" id="61149"/>
    <lineage>
        <taxon>Eukaryota</taxon>
        <taxon>Viridiplantae</taxon>
        <taxon>Streptophyta</taxon>
        <taxon>Embryophyta</taxon>
        <taxon>Tracheophyta</taxon>
        <taxon>Spermatophyta</taxon>
        <taxon>Magnoliopsida</taxon>
        <taxon>eudicotyledons</taxon>
        <taxon>Gunneridae</taxon>
        <taxon>Pentapetalae</taxon>
        <taxon>rosids</taxon>
        <taxon>fabids</taxon>
        <taxon>Malpighiales</taxon>
        <taxon>Rhizophoraceae</taxon>
        <taxon>Rhizophora</taxon>
    </lineage>
</organism>
<dbReference type="EMBL" id="GGEC01091356">
    <property type="protein sequence ID" value="MBX71840.1"/>
    <property type="molecule type" value="Transcribed_RNA"/>
</dbReference>
<protein>
    <submittedName>
        <fullName evidence="1">Uncharacterized protein</fullName>
    </submittedName>
</protein>
<evidence type="ECO:0000313" key="1">
    <source>
        <dbReference type="EMBL" id="MBX71840.1"/>
    </source>
</evidence>